<comment type="similarity">
    <text evidence="1">Belongs to the taxilin family.</text>
</comment>
<keyword evidence="5" id="KW-1185">Reference proteome</keyword>
<dbReference type="PANTHER" id="PTHR16127">
    <property type="entry name" value="TAXILIN"/>
    <property type="match status" value="1"/>
</dbReference>
<accession>A0ABQ8U1V0</accession>
<name>A0ABQ8U1V0_9EUKA</name>
<evidence type="ECO:0000313" key="5">
    <source>
        <dbReference type="Proteomes" id="UP001141327"/>
    </source>
</evidence>
<dbReference type="InterPro" id="IPR026183">
    <property type="entry name" value="Taxilin_fam"/>
</dbReference>
<reference evidence="4" key="1">
    <citation type="journal article" date="2022" name="bioRxiv">
        <title>Genomics of Preaxostyla Flagellates Illuminates Evolutionary Transitions and the Path Towards Mitochondrial Loss.</title>
        <authorList>
            <person name="Novak L.V.F."/>
            <person name="Treitli S.C."/>
            <person name="Pyrih J."/>
            <person name="Halakuc P."/>
            <person name="Pipaliya S.V."/>
            <person name="Vacek V."/>
            <person name="Brzon O."/>
            <person name="Soukal P."/>
            <person name="Eme L."/>
            <person name="Dacks J.B."/>
            <person name="Karnkowska A."/>
            <person name="Elias M."/>
            <person name="Hampl V."/>
        </authorList>
    </citation>
    <scope>NUCLEOTIDE SEQUENCE</scope>
    <source>
        <strain evidence="4">RCP-MX</strain>
    </source>
</reference>
<protein>
    <submittedName>
        <fullName evidence="4">Taxilin beta</fullName>
    </submittedName>
</protein>
<dbReference type="Proteomes" id="UP001141327">
    <property type="component" value="Unassembled WGS sequence"/>
</dbReference>
<proteinExistence type="inferred from homology"/>
<evidence type="ECO:0000256" key="2">
    <source>
        <dbReference type="SAM" id="Coils"/>
    </source>
</evidence>
<feature type="region of interest" description="Disordered" evidence="3">
    <location>
        <begin position="341"/>
        <end position="365"/>
    </location>
</feature>
<dbReference type="PANTHER" id="PTHR16127:SF13">
    <property type="entry name" value="GH01188P"/>
    <property type="match status" value="1"/>
</dbReference>
<dbReference type="Pfam" id="PF09728">
    <property type="entry name" value="Taxilin"/>
    <property type="match status" value="1"/>
</dbReference>
<organism evidence="4 5">
    <name type="scientific">Paratrimastix pyriformis</name>
    <dbReference type="NCBI Taxonomy" id="342808"/>
    <lineage>
        <taxon>Eukaryota</taxon>
        <taxon>Metamonada</taxon>
        <taxon>Preaxostyla</taxon>
        <taxon>Paratrimastigidae</taxon>
        <taxon>Paratrimastix</taxon>
    </lineage>
</organism>
<evidence type="ECO:0000256" key="3">
    <source>
        <dbReference type="SAM" id="MobiDB-lite"/>
    </source>
</evidence>
<keyword evidence="2" id="KW-0175">Coiled coil</keyword>
<feature type="coiled-coil region" evidence="2">
    <location>
        <begin position="141"/>
        <end position="207"/>
    </location>
</feature>
<sequence>MSKAPEESLVDAAPKQHFIEFRAVLESNVSDSSKLEAVAAKFPLFLSDYAAKEREVVELRRGFMIMKQENDNCHQEAEKARASKTPLENLCRELQKQNKQVHDDARLLVDAEQQKRTELSQKFQSSLDEIGKKLELQATEHSRVAQENDNLRERLRSLLEKTELREQHFAQQLKMKDLEKQLAEARLKQETERLAETTKEARALTEKDTALSKQLAFYDEKFKELTKNLGASTELFAKLRDENDRNLGASTELFAKLRDENDRLTRMRTRLEGDNQALRAQAATLQQQLHDTQEVALKFGTEHQRSEKKLKALEELCRVLKAARNEALAECARVRGVAADGAAAPVPGGETAEQQSSPCDGELSV</sequence>
<evidence type="ECO:0000256" key="1">
    <source>
        <dbReference type="ARBA" id="ARBA00009550"/>
    </source>
</evidence>
<feature type="coiled-coil region" evidence="2">
    <location>
        <begin position="254"/>
        <end position="330"/>
    </location>
</feature>
<dbReference type="EMBL" id="JAPMOS010000308">
    <property type="protein sequence ID" value="KAJ4453149.1"/>
    <property type="molecule type" value="Genomic_DNA"/>
</dbReference>
<evidence type="ECO:0000313" key="4">
    <source>
        <dbReference type="EMBL" id="KAJ4453149.1"/>
    </source>
</evidence>
<gene>
    <name evidence="4" type="ORF">PAPYR_12478</name>
</gene>
<comment type="caution">
    <text evidence="4">The sequence shown here is derived from an EMBL/GenBank/DDBJ whole genome shotgun (WGS) entry which is preliminary data.</text>
</comment>